<dbReference type="PANTHER" id="PTHR12526">
    <property type="entry name" value="GLYCOSYLTRANSFERASE"/>
    <property type="match status" value="1"/>
</dbReference>
<dbReference type="Gene3D" id="3.40.50.2000">
    <property type="entry name" value="Glycogen Phosphorylase B"/>
    <property type="match status" value="2"/>
</dbReference>
<gene>
    <name evidence="4" type="ORF">BDE27_1061</name>
    <name evidence="3" type="ORF">Xehl_03944</name>
</gene>
<keyword evidence="3" id="KW-0808">Transferase</keyword>
<organism evidence="3 5">
    <name type="scientific">Xenorhabdus ehlersii</name>
    <dbReference type="NCBI Taxonomy" id="290111"/>
    <lineage>
        <taxon>Bacteria</taxon>
        <taxon>Pseudomonadati</taxon>
        <taxon>Pseudomonadota</taxon>
        <taxon>Gammaproteobacteria</taxon>
        <taxon>Enterobacterales</taxon>
        <taxon>Morganellaceae</taxon>
        <taxon>Xenorhabdus</taxon>
    </lineage>
</organism>
<evidence type="ECO:0000313" key="6">
    <source>
        <dbReference type="Proteomes" id="UP000283568"/>
    </source>
</evidence>
<dbReference type="SUPFAM" id="SSF53756">
    <property type="entry name" value="UDP-Glycosyltransferase/glycogen phosphorylase"/>
    <property type="match status" value="1"/>
</dbReference>
<dbReference type="GO" id="GO:1901135">
    <property type="term" value="P:carbohydrate derivative metabolic process"/>
    <property type="evidence" value="ECO:0007669"/>
    <property type="project" value="UniProtKB-ARBA"/>
</dbReference>
<keyword evidence="6" id="KW-1185">Reference proteome</keyword>
<dbReference type="AlphaFoldDB" id="A0A2D0IK26"/>
<dbReference type="Pfam" id="PF13439">
    <property type="entry name" value="Glyco_transf_4"/>
    <property type="match status" value="1"/>
</dbReference>
<dbReference type="Proteomes" id="UP000225605">
    <property type="component" value="Unassembled WGS sequence"/>
</dbReference>
<accession>A0A2D0IK26</accession>
<dbReference type="InterPro" id="IPR001296">
    <property type="entry name" value="Glyco_trans_1"/>
</dbReference>
<dbReference type="EMBL" id="RAQI01000001">
    <property type="protein sequence ID" value="RKE93328.1"/>
    <property type="molecule type" value="Genomic_DNA"/>
</dbReference>
<name>A0A2D0IK26_9GAMM</name>
<feature type="domain" description="Glycosyl transferase family 1" evidence="1">
    <location>
        <begin position="176"/>
        <end position="323"/>
    </location>
</feature>
<evidence type="ECO:0000259" key="1">
    <source>
        <dbReference type="Pfam" id="PF00534"/>
    </source>
</evidence>
<dbReference type="InterPro" id="IPR028098">
    <property type="entry name" value="Glyco_trans_4-like_N"/>
</dbReference>
<feature type="domain" description="Glycosyltransferase subfamily 4-like N-terminal" evidence="2">
    <location>
        <begin position="14"/>
        <end position="160"/>
    </location>
</feature>
<reference evidence="3 5" key="1">
    <citation type="journal article" date="2017" name="Nat. Microbiol.">
        <title>Natural product diversity associated with the nematode symbionts Photorhabdus and Xenorhabdus.</title>
        <authorList>
            <person name="Tobias N.J."/>
            <person name="Wolff H."/>
            <person name="Djahanschiri B."/>
            <person name="Grundmann F."/>
            <person name="Kronenwerth M."/>
            <person name="Shi Y.M."/>
            <person name="Simonyi S."/>
            <person name="Grun P."/>
            <person name="Shapiro-Ilan D."/>
            <person name="Pidot S.J."/>
            <person name="Stinear T.P."/>
            <person name="Ebersberger I."/>
            <person name="Bode H.B."/>
        </authorList>
    </citation>
    <scope>NUCLEOTIDE SEQUENCE [LARGE SCALE GENOMIC DNA]</scope>
    <source>
        <strain evidence="3 5">DSM 16337</strain>
    </source>
</reference>
<protein>
    <submittedName>
        <fullName evidence="3 4">Glycosyltransferase</fullName>
    </submittedName>
</protein>
<reference evidence="4 6" key="2">
    <citation type="submission" date="2018-09" db="EMBL/GenBank/DDBJ databases">
        <title>Genomic Encyclopedia of Archaeal and Bacterial Type Strains, Phase II (KMG-II): from individual species to whole genera.</title>
        <authorList>
            <person name="Goeker M."/>
        </authorList>
    </citation>
    <scope>NUCLEOTIDE SEQUENCE [LARGE SCALE GENOMIC DNA]</scope>
    <source>
        <strain evidence="4 6">DSM 16337</strain>
    </source>
</reference>
<dbReference type="RefSeq" id="WP_099134047.1">
    <property type="nucleotide sequence ID" value="NZ_CAWNOJ010000052.1"/>
</dbReference>
<comment type="caution">
    <text evidence="3">The sequence shown here is derived from an EMBL/GenBank/DDBJ whole genome shotgun (WGS) entry which is preliminary data.</text>
</comment>
<evidence type="ECO:0000313" key="4">
    <source>
        <dbReference type="EMBL" id="RKE93328.1"/>
    </source>
</evidence>
<proteinExistence type="predicted"/>
<dbReference type="EMBL" id="NIBT01000039">
    <property type="protein sequence ID" value="PHM22111.1"/>
    <property type="molecule type" value="Genomic_DNA"/>
</dbReference>
<evidence type="ECO:0000259" key="2">
    <source>
        <dbReference type="Pfam" id="PF13439"/>
    </source>
</evidence>
<dbReference type="Proteomes" id="UP000283568">
    <property type="component" value="Unassembled WGS sequence"/>
</dbReference>
<sequence>MKISVLVLNACDLGGIERSSFTLVKTLKRAGHTVELVSVYENDEVALNRSESYRLLNGKNELLKIKNYIKGLDDSTIIISTYDRLSFLISFVSFLLRKKNKLIAHQHADYFAHNSRVRFLRKIGYRIGCKAIVCLTQKDYKYYSQWHSNCFVIPNILDLEASQFDDNGIDFSSRNTDFMAAGRLNPIKRYEDFIKLYDALMKKYNLKFKLFGHGEDDERLLRLSLSSKDILQGSTKNMLDEMKDAKFFIVTSYRESFSMVIVEAMAAGCVVISYDCPTGPGEIITDGVDGFLISNGDFSSLVQKCLWLLENNVNLDTMRHNARISAQKYYPENVVKKWNDLFQNI</sequence>
<dbReference type="GO" id="GO:0016757">
    <property type="term" value="F:glycosyltransferase activity"/>
    <property type="evidence" value="ECO:0007669"/>
    <property type="project" value="InterPro"/>
</dbReference>
<evidence type="ECO:0000313" key="5">
    <source>
        <dbReference type="Proteomes" id="UP000225605"/>
    </source>
</evidence>
<evidence type="ECO:0000313" key="3">
    <source>
        <dbReference type="EMBL" id="PHM22111.1"/>
    </source>
</evidence>
<dbReference type="Pfam" id="PF00534">
    <property type="entry name" value="Glycos_transf_1"/>
    <property type="match status" value="1"/>
</dbReference>
<dbReference type="OrthoDB" id="9777346at2"/>